<keyword evidence="1" id="KW-1133">Transmembrane helix</keyword>
<evidence type="ECO:0000313" key="3">
    <source>
        <dbReference type="EMBL" id="MDJ1499322.1"/>
    </source>
</evidence>
<protein>
    <submittedName>
        <fullName evidence="3">ATP-grasp domain-containing protein</fullName>
    </submittedName>
</protein>
<evidence type="ECO:0000259" key="2">
    <source>
        <dbReference type="Pfam" id="PF02655"/>
    </source>
</evidence>
<dbReference type="RefSeq" id="WP_314508846.1">
    <property type="nucleotide sequence ID" value="NZ_JASJOU010000001.1"/>
</dbReference>
<sequence>METILITGARAPIAMELARSFHSQGHTVIMADSFTLPVSRWSNTVSNYFKLPSPRFAPQEFADTLQQIITTHQVTHLIPTCEEAFYISSFKDGFPCKVWTSGIELMNQLHNKFLFTQVAKEYLPIPETELVNKFTTWTKSENYVFKPVYSRFAGQIISNKTLVNTYFTNSEQKNWIAQKRIQGKEICIYSIWDEGKLKAYVAYHPLYRVGKGAGIFFEPVNHPDVHEKVKLFGEAISYTGQLCFDIIIDQNDIPWFIECNPRGTSGAHLVHTDLANAFLYSDTEIQQNTAEYAVKGAMAFLYPQKLLTKRVRQAKDVIFRKKDFLPFLLQFVSILEVTYIMLIKRMTWLQATTRDIEWNGNEH</sequence>
<dbReference type="GO" id="GO:0005524">
    <property type="term" value="F:ATP binding"/>
    <property type="evidence" value="ECO:0007669"/>
    <property type="project" value="InterPro"/>
</dbReference>
<proteinExistence type="predicted"/>
<feature type="domain" description="ATP-grasp fold PylC-type" evidence="2">
    <location>
        <begin position="111"/>
        <end position="264"/>
    </location>
</feature>
<keyword evidence="4" id="KW-1185">Reference proteome</keyword>
<dbReference type="Gene3D" id="3.40.50.20">
    <property type="match status" value="1"/>
</dbReference>
<name>A0AAE3UDL6_9BACT</name>
<reference evidence="3" key="1">
    <citation type="submission" date="2023-05" db="EMBL/GenBank/DDBJ databases">
        <authorList>
            <person name="Zhang X."/>
        </authorList>
    </citation>
    <scope>NUCLEOTIDE SEQUENCE</scope>
    <source>
        <strain evidence="3">BD1B2-1</strain>
    </source>
</reference>
<evidence type="ECO:0000256" key="1">
    <source>
        <dbReference type="SAM" id="Phobius"/>
    </source>
</evidence>
<dbReference type="GO" id="GO:0046872">
    <property type="term" value="F:metal ion binding"/>
    <property type="evidence" value="ECO:0007669"/>
    <property type="project" value="InterPro"/>
</dbReference>
<dbReference type="Proteomes" id="UP001232063">
    <property type="component" value="Unassembled WGS sequence"/>
</dbReference>
<accession>A0AAE3UDL6</accession>
<keyword evidence="1" id="KW-0472">Membrane</keyword>
<dbReference type="AlphaFoldDB" id="A0AAE3UDL6"/>
<evidence type="ECO:0000313" key="4">
    <source>
        <dbReference type="Proteomes" id="UP001232063"/>
    </source>
</evidence>
<dbReference type="SUPFAM" id="SSF56059">
    <property type="entry name" value="Glutathione synthetase ATP-binding domain-like"/>
    <property type="match status" value="1"/>
</dbReference>
<organism evidence="3 4">
    <name type="scientific">Xanthocytophaga agilis</name>
    <dbReference type="NCBI Taxonomy" id="3048010"/>
    <lineage>
        <taxon>Bacteria</taxon>
        <taxon>Pseudomonadati</taxon>
        <taxon>Bacteroidota</taxon>
        <taxon>Cytophagia</taxon>
        <taxon>Cytophagales</taxon>
        <taxon>Rhodocytophagaceae</taxon>
        <taxon>Xanthocytophaga</taxon>
    </lineage>
</organism>
<gene>
    <name evidence="3" type="ORF">QNI22_01625</name>
</gene>
<dbReference type="Pfam" id="PF02655">
    <property type="entry name" value="ATP-grasp_3"/>
    <property type="match status" value="1"/>
</dbReference>
<feature type="transmembrane region" description="Helical" evidence="1">
    <location>
        <begin position="324"/>
        <end position="342"/>
    </location>
</feature>
<dbReference type="EMBL" id="JASJOU010000001">
    <property type="protein sequence ID" value="MDJ1499322.1"/>
    <property type="molecule type" value="Genomic_DNA"/>
</dbReference>
<comment type="caution">
    <text evidence="3">The sequence shown here is derived from an EMBL/GenBank/DDBJ whole genome shotgun (WGS) entry which is preliminary data.</text>
</comment>
<keyword evidence="1" id="KW-0812">Transmembrane</keyword>
<dbReference type="Gene3D" id="3.30.470.20">
    <property type="entry name" value="ATP-grasp fold, B domain"/>
    <property type="match status" value="1"/>
</dbReference>
<dbReference type="InterPro" id="IPR003806">
    <property type="entry name" value="ATP-grasp_PylC-type"/>
</dbReference>